<evidence type="ECO:0000313" key="2">
    <source>
        <dbReference type="Proteomes" id="UP000251993"/>
    </source>
</evidence>
<name>A0A344THW3_9BACT</name>
<reference evidence="1 2" key="1">
    <citation type="submission" date="2018-07" db="EMBL/GenBank/DDBJ databases">
        <title>Genome sequencing of Runella.</title>
        <authorList>
            <person name="Baek M.-G."/>
            <person name="Yi H."/>
        </authorList>
    </citation>
    <scope>NUCLEOTIDE SEQUENCE [LARGE SCALE GENOMIC DNA]</scope>
    <source>
        <strain evidence="1 2">HYN0085</strain>
    </source>
</reference>
<dbReference type="OrthoDB" id="9771991at2"/>
<evidence type="ECO:0000313" key="1">
    <source>
        <dbReference type="EMBL" id="AXE18234.1"/>
    </source>
</evidence>
<accession>A0A344THW3</accession>
<sequence length="458" mass="50698">MKHLSWIFLVCALTSHAQDSLKTIPEKNELKYNLNTSGSHFFKATFLNQTWFRFNNSNPGTTVLGEAAPQTLDLGLRRTRMQLFGQITDRTFVYFQLGMNNFNFLNGFPALGNAQGVPSNRKIAFFVHDAVVEYSAFAHKDWLKIGGGLTILNGLSRFSQPSVSSIMTMDVPVFAQATVDQTDEFSRKLTLYARGQVGKWDYRLGLTDPFPIGTSGNPVPAISTNSTFAAKGHHKQYQGFLIYNFFDKDAHQTPYMTGTYLGKKKVLNIEGGFISQKAATWRTQNSGRDTVYNALNLWSLAVFADMPVNKAKGTAISAYLGYFRTDYGTNYLRFNGIMNPANGTTQSLSGVSGIQGNAFPMFGTGSVIYSQLGYLCAADLLGKNGTLMPYASAQLADYQRITKVAGIYNVGINWLLKGHNSKISLDFQNRPVYQNASDGLLKPNGRRGAVTIQYQVFI</sequence>
<organism evidence="1 2">
    <name type="scientific">Runella rosea</name>
    <dbReference type="NCBI Taxonomy" id="2259595"/>
    <lineage>
        <taxon>Bacteria</taxon>
        <taxon>Pseudomonadati</taxon>
        <taxon>Bacteroidota</taxon>
        <taxon>Cytophagia</taxon>
        <taxon>Cytophagales</taxon>
        <taxon>Spirosomataceae</taxon>
        <taxon>Runella</taxon>
    </lineage>
</organism>
<dbReference type="KEGG" id="run:DR864_11010"/>
<protein>
    <recommendedName>
        <fullName evidence="3">Porin</fullName>
    </recommendedName>
</protein>
<dbReference type="RefSeq" id="WP_114067018.1">
    <property type="nucleotide sequence ID" value="NZ_CP030850.1"/>
</dbReference>
<evidence type="ECO:0008006" key="3">
    <source>
        <dbReference type="Google" id="ProtNLM"/>
    </source>
</evidence>
<dbReference type="EMBL" id="CP030850">
    <property type="protein sequence ID" value="AXE18234.1"/>
    <property type="molecule type" value="Genomic_DNA"/>
</dbReference>
<gene>
    <name evidence="1" type="ORF">DR864_11010</name>
</gene>
<proteinExistence type="predicted"/>
<dbReference type="Proteomes" id="UP000251993">
    <property type="component" value="Chromosome"/>
</dbReference>
<dbReference type="AlphaFoldDB" id="A0A344THW3"/>
<keyword evidence="2" id="KW-1185">Reference proteome</keyword>